<evidence type="ECO:0008006" key="6">
    <source>
        <dbReference type="Google" id="ProtNLM"/>
    </source>
</evidence>
<dbReference type="Pfam" id="PF09972">
    <property type="entry name" value="DUF2207"/>
    <property type="match status" value="1"/>
</dbReference>
<dbReference type="RefSeq" id="WP_006568284.1">
    <property type="nucleotide sequence ID" value="NZ_BAABZP010000001.1"/>
</dbReference>
<dbReference type="InterPro" id="IPR018702">
    <property type="entry name" value="DUF2207"/>
</dbReference>
<feature type="transmembrane region" description="Helical" evidence="2">
    <location>
        <begin position="459"/>
        <end position="480"/>
    </location>
</feature>
<accession>A0A6N2WEA6</accession>
<evidence type="ECO:0000256" key="1">
    <source>
        <dbReference type="SAM" id="MobiDB-lite"/>
    </source>
</evidence>
<evidence type="ECO:0000256" key="2">
    <source>
        <dbReference type="SAM" id="Phobius"/>
    </source>
</evidence>
<organism evidence="5">
    <name type="scientific">Anaerostipes caccae</name>
    <dbReference type="NCBI Taxonomy" id="105841"/>
    <lineage>
        <taxon>Bacteria</taxon>
        <taxon>Bacillati</taxon>
        <taxon>Bacillota</taxon>
        <taxon>Clostridia</taxon>
        <taxon>Lachnospirales</taxon>
        <taxon>Lachnospiraceae</taxon>
        <taxon>Anaerostipes</taxon>
    </lineage>
</organism>
<sequence length="637" mass="72600">MKKYIISIGLLLIFFLYGETVDEPSNFYKKVQPDLNMRTEQYKTDVTLKTDGSYLITERIKVNFLKPRHGIYRNIPVRGRQSYKDKENKEHKFLYYADVKLNLDDVNTSASYDNKDGNFILKLGDEEAKVNSGNYQFSYQLTPYHQEKEYHYVYYNVFPGQWKDSIPKGSRFTIHFPKKISLSQVKFYTGEQGNTVDASSVADIRIDSAGRRITGTLTKDLPVGWGITCFGDLDKGYFTSVKRPTLGREILTAAGLISLVLIILFLKFKKKDEIIPSIQYQPPEDIDSAAIGCIIDGSADTKDVISLLLYWADQGYVFLQHKKNEMIAYKLKDLPAYAPEYQTYLFEKMFTQEEPFLSTMDVPERMTGAVEATKEKLKNYYQDMIYTEGSRTARFISSILTMIPIALFMILSTQYGILSEKEQHYEMYMFAAVCIGFFIILYAADHWYSLSLEDRKRDLIIAGTLCIGALGIYSIFYMEMVKKQKIFNFAGVMVLVCIMTAAGILLTACMKKRTKQCVEWMGYLVGLRDFIENAELDRMKVLGEQYPNLFYHIFPYAYVFGLSEIYADKLEKLNVEMPVWFGNAEGDYIFRAQYMKDFHQDFNTSISIDSSSGSGGGSDSSGGFSGGGFGGGGGGSW</sequence>
<feature type="transmembrane region" description="Helical" evidence="2">
    <location>
        <begin position="486"/>
        <end position="506"/>
    </location>
</feature>
<feature type="region of interest" description="Disordered" evidence="1">
    <location>
        <begin position="609"/>
        <end position="637"/>
    </location>
</feature>
<name>A0A6N2WEA6_9FIRM</name>
<reference evidence="5" key="1">
    <citation type="submission" date="2019-11" db="EMBL/GenBank/DDBJ databases">
        <authorList>
            <person name="Feng L."/>
        </authorList>
    </citation>
    <scope>NUCLEOTIDE SEQUENCE</scope>
    <source>
        <strain evidence="5">AcaccaeLFYP115</strain>
    </source>
</reference>
<feature type="domain" description="Predicted membrane protein YciQ-like C-terminal" evidence="4">
    <location>
        <begin position="279"/>
        <end position="569"/>
    </location>
</feature>
<dbReference type="EMBL" id="CACRSQ010000010">
    <property type="protein sequence ID" value="VYT40538.1"/>
    <property type="molecule type" value="Genomic_DNA"/>
</dbReference>
<keyword evidence="2" id="KW-1133">Transmembrane helix</keyword>
<feature type="compositionally biased region" description="Gly residues" evidence="1">
    <location>
        <begin position="613"/>
        <end position="637"/>
    </location>
</feature>
<feature type="transmembrane region" description="Helical" evidence="2">
    <location>
        <begin position="427"/>
        <end position="447"/>
    </location>
</feature>
<dbReference type="Pfam" id="PF20990">
    <property type="entry name" value="DUF2207_C"/>
    <property type="match status" value="1"/>
</dbReference>
<feature type="domain" description="DUF2207" evidence="3">
    <location>
        <begin position="40"/>
        <end position="192"/>
    </location>
</feature>
<gene>
    <name evidence="5" type="ORF">ACLFYP115_03276</name>
</gene>
<protein>
    <recommendedName>
        <fullName evidence="6">DUF2207 domain-containing protein</fullName>
    </recommendedName>
</protein>
<feature type="transmembrane region" description="Helical" evidence="2">
    <location>
        <begin position="250"/>
        <end position="268"/>
    </location>
</feature>
<evidence type="ECO:0000313" key="5">
    <source>
        <dbReference type="EMBL" id="VYT40538.1"/>
    </source>
</evidence>
<keyword evidence="2" id="KW-0812">Transmembrane</keyword>
<dbReference type="InterPro" id="IPR048389">
    <property type="entry name" value="YciQ-like_C"/>
</dbReference>
<keyword evidence="2" id="KW-0472">Membrane</keyword>
<evidence type="ECO:0000259" key="3">
    <source>
        <dbReference type="Pfam" id="PF09972"/>
    </source>
</evidence>
<dbReference type="AlphaFoldDB" id="A0A6N2WEA6"/>
<proteinExistence type="predicted"/>
<evidence type="ECO:0000259" key="4">
    <source>
        <dbReference type="Pfam" id="PF20990"/>
    </source>
</evidence>
<feature type="transmembrane region" description="Helical" evidence="2">
    <location>
        <begin position="395"/>
        <end position="415"/>
    </location>
</feature>